<dbReference type="SUPFAM" id="SSF52172">
    <property type="entry name" value="CheY-like"/>
    <property type="match status" value="1"/>
</dbReference>
<dbReference type="InterPro" id="IPR005467">
    <property type="entry name" value="His_kinase_dom"/>
</dbReference>
<dbReference type="PANTHER" id="PTHR43047">
    <property type="entry name" value="TWO-COMPONENT HISTIDINE PROTEIN KINASE"/>
    <property type="match status" value="1"/>
</dbReference>
<feature type="region of interest" description="Disordered" evidence="6">
    <location>
        <begin position="792"/>
        <end position="903"/>
    </location>
</feature>
<dbReference type="SMART" id="SM00448">
    <property type="entry name" value="REC"/>
    <property type="match status" value="1"/>
</dbReference>
<keyword evidence="5" id="KW-0597">Phosphoprotein</keyword>
<feature type="transmembrane region" description="Helical" evidence="7">
    <location>
        <begin position="269"/>
        <end position="286"/>
    </location>
</feature>
<dbReference type="GO" id="GO:0005886">
    <property type="term" value="C:plasma membrane"/>
    <property type="evidence" value="ECO:0007669"/>
    <property type="project" value="TreeGrafter"/>
</dbReference>
<protein>
    <recommendedName>
        <fullName evidence="2">histidine kinase</fullName>
        <ecNumber evidence="2">2.7.13.3</ecNumber>
    </recommendedName>
</protein>
<feature type="region of interest" description="Disordered" evidence="6">
    <location>
        <begin position="143"/>
        <end position="172"/>
    </location>
</feature>
<evidence type="ECO:0000256" key="2">
    <source>
        <dbReference type="ARBA" id="ARBA00012438"/>
    </source>
</evidence>
<dbReference type="Pfam" id="PF02518">
    <property type="entry name" value="HATPase_c"/>
    <property type="match status" value="1"/>
</dbReference>
<dbReference type="Proteomes" id="UP001295794">
    <property type="component" value="Unassembled WGS sequence"/>
</dbReference>
<dbReference type="EMBL" id="CAVNYO010000133">
    <property type="protein sequence ID" value="CAK5267765.1"/>
    <property type="molecule type" value="Genomic_DNA"/>
</dbReference>
<dbReference type="InterPro" id="IPR003594">
    <property type="entry name" value="HATPase_dom"/>
</dbReference>
<keyword evidence="7" id="KW-0812">Transmembrane</keyword>
<keyword evidence="7" id="KW-0472">Membrane</keyword>
<evidence type="ECO:0000256" key="6">
    <source>
        <dbReference type="SAM" id="MobiDB-lite"/>
    </source>
</evidence>
<dbReference type="EC" id="2.7.13.3" evidence="2"/>
<feature type="region of interest" description="Disordered" evidence="6">
    <location>
        <begin position="1"/>
        <end position="53"/>
    </location>
</feature>
<dbReference type="PRINTS" id="PR00344">
    <property type="entry name" value="BCTRLSENSOR"/>
</dbReference>
<evidence type="ECO:0000259" key="8">
    <source>
        <dbReference type="PROSITE" id="PS50109"/>
    </source>
</evidence>
<dbReference type="InterPro" id="IPR004358">
    <property type="entry name" value="Sig_transdc_His_kin-like_C"/>
</dbReference>
<name>A0AAD2H319_9AGAR</name>
<reference evidence="10" key="1">
    <citation type="submission" date="2023-11" db="EMBL/GenBank/DDBJ databases">
        <authorList>
            <person name="De Vega J J."/>
            <person name="De Vega J J."/>
        </authorList>
    </citation>
    <scope>NUCLEOTIDE SEQUENCE</scope>
</reference>
<feature type="compositionally biased region" description="Polar residues" evidence="6">
    <location>
        <begin position="792"/>
        <end position="804"/>
    </location>
</feature>
<proteinExistence type="predicted"/>
<evidence type="ECO:0000256" key="4">
    <source>
        <dbReference type="ARBA" id="ARBA00022777"/>
    </source>
</evidence>
<evidence type="ECO:0000256" key="7">
    <source>
        <dbReference type="SAM" id="Phobius"/>
    </source>
</evidence>
<dbReference type="InterPro" id="IPR036890">
    <property type="entry name" value="HATPase_C_sf"/>
</dbReference>
<feature type="compositionally biased region" description="Basic and acidic residues" evidence="6">
    <location>
        <begin position="851"/>
        <end position="862"/>
    </location>
</feature>
<dbReference type="AlphaFoldDB" id="A0AAD2H319"/>
<dbReference type="SMART" id="SM00387">
    <property type="entry name" value="HATPase_c"/>
    <property type="match status" value="1"/>
</dbReference>
<dbReference type="InterPro" id="IPR011006">
    <property type="entry name" value="CheY-like_superfamily"/>
</dbReference>
<sequence length="1046" mass="113361">MFFNSKNSSDSRSSSGKWDPEFSLESVRKSKRRPTLSAPFGSASLTLPGSLPVSNTDPISIAPKICYAEERAGGLRWSAFRSYVKRTLAAPAEASSTLVSETELSRVISVPWKSNLADADVEGKDEVDEVIVDRNWADCSESESILDTGDAASSRKDASVGDVEAQRDPESAATAPSMLVRLLSRFKQFYMPRFSDAEEERVYQREMWGQSKRASLWASVFFIASAVSAVVHIESPVVLSDKIFYYGIGPAMSVPIIFFCAYDFPYNRSFFFQVFLAVSIWIWPIYETLYAYLCGAYTQGVTDPDSHAFICGSKNFLSTFYYTSALQAAALFGTNLKRLPASIGALLFLVTSVAQPYPVHWWSRFSANISAVRGVAPIRGSTEAAADVFNFLIFEFILLYMHYQKEQSSRRLFRLRMQLESQFEQTRKAQLNERQASSSKRRLTSYVFHDKFLTTGPSSAEHGLCVRLWCCYVNSRAVSVLAVQNMAGRPIAQDQELEFTALEGSLSMMSKVLNDVLDFNRMESGRLESLSRPYAFHKVLRSLFIPLKLATDARNLELVTDLDMRIDEVARRAAYLHMDVPPAQIAEHLQQQPSGPDAVGVVVGDESRLRQIVTNLASNACKFTPSGGTLTIRTRLVIPAFPNLPSSSSPTGSSTASAVTLQNEAAAAAPPERIVVRIEVSDTGSGIPPQDMVACKLFSAFNQTEQGRQQGGKGTGLGLALVRQIVKLSGGRLGLQSKVGVGSTFWVELPLGVGSQAMAMAPETPSSVADSPPVFTAISAAEAIDAATRLASQTPMISSRSSSALHGLMDQGESTSHSPVPTRTIGDTLTTVTDYSVPSSPSYTGPLALDDESRPADKEAEPASKPPPPPQRRPTHVKLPSTGLGGLSAGKDPSALTGLPGLSARTPPAGLNVLVVDDDGMTRAMMSRLLERLGCIVVTAENGEVALGRILSADAPAENAETRFAVVFLDNQMPKMSGVKLVSHLRSLGRSDFVVGVTGNALLTDQQEYLEAGADHVLTKPVREASLKEMLALADARRRAGGDRIS</sequence>
<feature type="transmembrane region" description="Helical" evidence="7">
    <location>
        <begin position="243"/>
        <end position="262"/>
    </location>
</feature>
<evidence type="ECO:0000259" key="9">
    <source>
        <dbReference type="PROSITE" id="PS50110"/>
    </source>
</evidence>
<keyword evidence="4" id="KW-0418">Kinase</keyword>
<comment type="catalytic activity">
    <reaction evidence="1">
        <text>ATP + protein L-histidine = ADP + protein N-phospho-L-histidine.</text>
        <dbReference type="EC" id="2.7.13.3"/>
    </reaction>
</comment>
<keyword evidence="3" id="KW-0808">Transferase</keyword>
<evidence type="ECO:0000313" key="11">
    <source>
        <dbReference type="Proteomes" id="UP001295794"/>
    </source>
</evidence>
<feature type="domain" description="Histidine kinase" evidence="8">
    <location>
        <begin position="509"/>
        <end position="753"/>
    </location>
</feature>
<evidence type="ECO:0000313" key="10">
    <source>
        <dbReference type="EMBL" id="CAK5267765.1"/>
    </source>
</evidence>
<dbReference type="GO" id="GO:0009927">
    <property type="term" value="F:histidine phosphotransfer kinase activity"/>
    <property type="evidence" value="ECO:0007669"/>
    <property type="project" value="TreeGrafter"/>
</dbReference>
<evidence type="ECO:0000256" key="5">
    <source>
        <dbReference type="PROSITE-ProRule" id="PRU00169"/>
    </source>
</evidence>
<feature type="modified residue" description="4-aspartylphosphate" evidence="5">
    <location>
        <position position="970"/>
    </location>
</feature>
<feature type="domain" description="Response regulatory" evidence="9">
    <location>
        <begin position="912"/>
        <end position="1035"/>
    </location>
</feature>
<feature type="compositionally biased region" description="Low complexity" evidence="6">
    <location>
        <begin position="1"/>
        <end position="15"/>
    </location>
</feature>
<keyword evidence="11" id="KW-1185">Reference proteome</keyword>
<feature type="transmembrane region" description="Helical" evidence="7">
    <location>
        <begin position="214"/>
        <end position="231"/>
    </location>
</feature>
<organism evidence="10 11">
    <name type="scientific">Mycena citricolor</name>
    <dbReference type="NCBI Taxonomy" id="2018698"/>
    <lineage>
        <taxon>Eukaryota</taxon>
        <taxon>Fungi</taxon>
        <taxon>Dikarya</taxon>
        <taxon>Basidiomycota</taxon>
        <taxon>Agaricomycotina</taxon>
        <taxon>Agaricomycetes</taxon>
        <taxon>Agaricomycetidae</taxon>
        <taxon>Agaricales</taxon>
        <taxon>Marasmiineae</taxon>
        <taxon>Mycenaceae</taxon>
        <taxon>Mycena</taxon>
    </lineage>
</organism>
<dbReference type="InterPro" id="IPR001789">
    <property type="entry name" value="Sig_transdc_resp-reg_receiver"/>
</dbReference>
<dbReference type="CDD" id="cd17546">
    <property type="entry name" value="REC_hyHK_CKI1_RcsC-like"/>
    <property type="match status" value="1"/>
</dbReference>
<dbReference type="PROSITE" id="PS50109">
    <property type="entry name" value="HIS_KIN"/>
    <property type="match status" value="1"/>
</dbReference>
<feature type="compositionally biased region" description="Polar residues" evidence="6">
    <location>
        <begin position="43"/>
        <end position="53"/>
    </location>
</feature>
<dbReference type="Gene3D" id="3.30.565.10">
    <property type="entry name" value="Histidine kinase-like ATPase, C-terminal domain"/>
    <property type="match status" value="1"/>
</dbReference>
<dbReference type="SUPFAM" id="SSF55874">
    <property type="entry name" value="ATPase domain of HSP90 chaperone/DNA topoisomerase II/histidine kinase"/>
    <property type="match status" value="1"/>
</dbReference>
<dbReference type="PROSITE" id="PS50110">
    <property type="entry name" value="RESPONSE_REGULATORY"/>
    <property type="match status" value="1"/>
</dbReference>
<gene>
    <name evidence="10" type="ORF">MYCIT1_LOCUS10555</name>
</gene>
<evidence type="ECO:0000256" key="1">
    <source>
        <dbReference type="ARBA" id="ARBA00000085"/>
    </source>
</evidence>
<keyword evidence="7" id="KW-1133">Transmembrane helix</keyword>
<dbReference type="PANTHER" id="PTHR43047:SF66">
    <property type="entry name" value="HISKA"/>
    <property type="match status" value="1"/>
</dbReference>
<dbReference type="GO" id="GO:0000155">
    <property type="term" value="F:phosphorelay sensor kinase activity"/>
    <property type="evidence" value="ECO:0007669"/>
    <property type="project" value="TreeGrafter"/>
</dbReference>
<dbReference type="Gene3D" id="3.40.50.2300">
    <property type="match status" value="1"/>
</dbReference>
<feature type="compositionally biased region" description="Basic and acidic residues" evidence="6">
    <location>
        <begin position="153"/>
        <end position="170"/>
    </location>
</feature>
<dbReference type="Pfam" id="PF00072">
    <property type="entry name" value="Response_reg"/>
    <property type="match status" value="1"/>
</dbReference>
<accession>A0AAD2H319</accession>
<feature type="compositionally biased region" description="Polar residues" evidence="6">
    <location>
        <begin position="812"/>
        <end position="843"/>
    </location>
</feature>
<evidence type="ECO:0000256" key="3">
    <source>
        <dbReference type="ARBA" id="ARBA00022679"/>
    </source>
</evidence>
<comment type="caution">
    <text evidence="10">The sequence shown here is derived from an EMBL/GenBank/DDBJ whole genome shotgun (WGS) entry which is preliminary data.</text>
</comment>